<dbReference type="EMBL" id="JACAZI010000025">
    <property type="protein sequence ID" value="KAF7335008.1"/>
    <property type="molecule type" value="Genomic_DNA"/>
</dbReference>
<proteinExistence type="predicted"/>
<reference evidence="1" key="1">
    <citation type="submission" date="2020-05" db="EMBL/GenBank/DDBJ databases">
        <title>Mycena genomes resolve the evolution of fungal bioluminescence.</title>
        <authorList>
            <person name="Tsai I.J."/>
        </authorList>
    </citation>
    <scope>NUCLEOTIDE SEQUENCE</scope>
    <source>
        <strain evidence="1">CCC161011</strain>
    </source>
</reference>
<sequence length="100" mass="11046">MVFSKPCSFESPTECVTIFGAENCSEGNFILNYTPTCAGNCYQYSSFDSITVQGNTIDSTNCYVYSDINCKDLILETGDHQDTTCFNTPGAQSMICYFDC</sequence>
<evidence type="ECO:0000313" key="2">
    <source>
        <dbReference type="Proteomes" id="UP000620124"/>
    </source>
</evidence>
<accession>A0A8H7CGX2</accession>
<organism evidence="1 2">
    <name type="scientific">Mycena venus</name>
    <dbReference type="NCBI Taxonomy" id="2733690"/>
    <lineage>
        <taxon>Eukaryota</taxon>
        <taxon>Fungi</taxon>
        <taxon>Dikarya</taxon>
        <taxon>Basidiomycota</taxon>
        <taxon>Agaricomycotina</taxon>
        <taxon>Agaricomycetes</taxon>
        <taxon>Agaricomycetidae</taxon>
        <taxon>Agaricales</taxon>
        <taxon>Marasmiineae</taxon>
        <taxon>Mycenaceae</taxon>
        <taxon>Mycena</taxon>
    </lineage>
</organism>
<name>A0A8H7CGX2_9AGAR</name>
<keyword evidence="2" id="KW-1185">Reference proteome</keyword>
<evidence type="ECO:0000313" key="1">
    <source>
        <dbReference type="EMBL" id="KAF7335008.1"/>
    </source>
</evidence>
<protein>
    <submittedName>
        <fullName evidence="1">Uncharacterized protein</fullName>
    </submittedName>
</protein>
<dbReference type="AlphaFoldDB" id="A0A8H7CGX2"/>
<gene>
    <name evidence="1" type="ORF">MVEN_02251000</name>
</gene>
<comment type="caution">
    <text evidence="1">The sequence shown here is derived from an EMBL/GenBank/DDBJ whole genome shotgun (WGS) entry which is preliminary data.</text>
</comment>
<dbReference type="Proteomes" id="UP000620124">
    <property type="component" value="Unassembled WGS sequence"/>
</dbReference>
<dbReference type="OrthoDB" id="3229660at2759"/>